<feature type="domain" description="MIP18 family-like" evidence="1">
    <location>
        <begin position="3"/>
        <end position="64"/>
    </location>
</feature>
<comment type="caution">
    <text evidence="2">The sequence shown here is derived from an EMBL/GenBank/DDBJ whole genome shotgun (WGS) entry which is preliminary data.</text>
</comment>
<organism evidence="2 3">
    <name type="scientific">Streptomyces roseoverticillatus</name>
    <dbReference type="NCBI Taxonomy" id="66429"/>
    <lineage>
        <taxon>Bacteria</taxon>
        <taxon>Bacillati</taxon>
        <taxon>Actinomycetota</taxon>
        <taxon>Actinomycetes</taxon>
        <taxon>Kitasatosporales</taxon>
        <taxon>Streptomycetaceae</taxon>
        <taxon>Streptomyces</taxon>
    </lineage>
</organism>
<dbReference type="RefSeq" id="WP_366089176.1">
    <property type="nucleotide sequence ID" value="NZ_JBFASG010000022.1"/>
</dbReference>
<dbReference type="InterPro" id="IPR002744">
    <property type="entry name" value="MIP18-like"/>
</dbReference>
<evidence type="ECO:0000259" key="1">
    <source>
        <dbReference type="Pfam" id="PF01883"/>
    </source>
</evidence>
<dbReference type="Pfam" id="PF01883">
    <property type="entry name" value="FeS_assembly_P"/>
    <property type="match status" value="1"/>
</dbReference>
<gene>
    <name evidence="2" type="ORF">AB0L03_21905</name>
</gene>
<evidence type="ECO:0000313" key="3">
    <source>
        <dbReference type="Proteomes" id="UP001552479"/>
    </source>
</evidence>
<sequence>MTNALRKVTDPELGIDIVNLGLVYGMDIDDSNLVTLDMTLTSVTCPLADQIEDIIRSAVGDVVPDLVINWVWSPPWGAEKITSEGREQLLALGFKV</sequence>
<accession>A0ABV3IYA8</accession>
<keyword evidence="3" id="KW-1185">Reference proteome</keyword>
<name>A0ABV3IYA8_9ACTN</name>
<dbReference type="InterPro" id="IPR052339">
    <property type="entry name" value="Fe-S_Maturation_MIP18"/>
</dbReference>
<reference evidence="2 3" key="1">
    <citation type="submission" date="2024-06" db="EMBL/GenBank/DDBJ databases">
        <title>The Natural Products Discovery Center: Release of the First 8490 Sequenced Strains for Exploring Actinobacteria Biosynthetic Diversity.</title>
        <authorList>
            <person name="Kalkreuter E."/>
            <person name="Kautsar S.A."/>
            <person name="Yang D."/>
            <person name="Bader C.D."/>
            <person name="Teijaro C.N."/>
            <person name="Fluegel L."/>
            <person name="Davis C.M."/>
            <person name="Simpson J.R."/>
            <person name="Lauterbach L."/>
            <person name="Steele A.D."/>
            <person name="Gui C."/>
            <person name="Meng S."/>
            <person name="Li G."/>
            <person name="Viehrig K."/>
            <person name="Ye F."/>
            <person name="Su P."/>
            <person name="Kiefer A.F."/>
            <person name="Nichols A."/>
            <person name="Cepeda A.J."/>
            <person name="Yan W."/>
            <person name="Fan B."/>
            <person name="Jiang Y."/>
            <person name="Adhikari A."/>
            <person name="Zheng C.-J."/>
            <person name="Schuster L."/>
            <person name="Cowan T.M."/>
            <person name="Smanski M.J."/>
            <person name="Chevrette M.G."/>
            <person name="De Carvalho L.P.S."/>
            <person name="Shen B."/>
        </authorList>
    </citation>
    <scope>NUCLEOTIDE SEQUENCE [LARGE SCALE GENOMIC DNA]</scope>
    <source>
        <strain evidence="2 3">NPDC053791</strain>
    </source>
</reference>
<dbReference type="SUPFAM" id="SSF117916">
    <property type="entry name" value="Fe-S cluster assembly (FSCA) domain-like"/>
    <property type="match status" value="1"/>
</dbReference>
<dbReference type="Gene3D" id="3.30.300.130">
    <property type="entry name" value="Fe-S cluster assembly (FSCA)"/>
    <property type="match status" value="1"/>
</dbReference>
<dbReference type="EMBL" id="JBFASG010000022">
    <property type="protein sequence ID" value="MEV4925448.1"/>
    <property type="molecule type" value="Genomic_DNA"/>
</dbReference>
<dbReference type="PANTHER" id="PTHR42831:SF1">
    <property type="entry name" value="FE-S PROTEIN MATURATION AUXILIARY FACTOR YITW"/>
    <property type="match status" value="1"/>
</dbReference>
<evidence type="ECO:0000313" key="2">
    <source>
        <dbReference type="EMBL" id="MEV4925448.1"/>
    </source>
</evidence>
<dbReference type="Proteomes" id="UP001552479">
    <property type="component" value="Unassembled WGS sequence"/>
</dbReference>
<protein>
    <submittedName>
        <fullName evidence="2">Metal-sulfur cluster assembly factor</fullName>
    </submittedName>
</protein>
<proteinExistence type="predicted"/>
<dbReference type="InterPro" id="IPR034904">
    <property type="entry name" value="FSCA_dom_sf"/>
</dbReference>
<dbReference type="PANTHER" id="PTHR42831">
    <property type="entry name" value="FE-S PROTEIN MATURATION AUXILIARY FACTOR YITW"/>
    <property type="match status" value="1"/>
</dbReference>